<dbReference type="SUPFAM" id="SSF46934">
    <property type="entry name" value="UBA-like"/>
    <property type="match status" value="1"/>
</dbReference>
<keyword evidence="5" id="KW-1185">Reference proteome</keyword>
<feature type="transmembrane region" description="Helical" evidence="2">
    <location>
        <begin position="334"/>
        <end position="353"/>
    </location>
</feature>
<dbReference type="AlphaFoldDB" id="A0A4P9ZNF5"/>
<dbReference type="EMBL" id="ML003377">
    <property type="protein sequence ID" value="RKP34072.1"/>
    <property type="molecule type" value="Genomic_DNA"/>
</dbReference>
<keyword evidence="2" id="KW-0812">Transmembrane</keyword>
<evidence type="ECO:0000256" key="2">
    <source>
        <dbReference type="SAM" id="Phobius"/>
    </source>
</evidence>
<feature type="region of interest" description="Disordered" evidence="1">
    <location>
        <begin position="574"/>
        <end position="610"/>
    </location>
</feature>
<gene>
    <name evidence="4" type="ORF">BJ085DRAFT_39479</name>
</gene>
<evidence type="ECO:0000259" key="3">
    <source>
        <dbReference type="PROSITE" id="PS51140"/>
    </source>
</evidence>
<dbReference type="Gene3D" id="1.10.8.10">
    <property type="entry name" value="DNA helicase RuvA subunit, C-terminal domain"/>
    <property type="match status" value="1"/>
</dbReference>
<dbReference type="STRING" id="215637.A0A4P9ZNF5"/>
<dbReference type="PANTHER" id="PTHR21494">
    <property type="entry name" value="ACTIVATING SIGNAL COINTEGRATOR 1 COMPLEX SUBUNIT 2 ASC-1 COMPLEX SUBUNIT P100"/>
    <property type="match status" value="1"/>
</dbReference>
<name>A0A4P9ZNF5_9FUNG</name>
<feature type="compositionally biased region" description="Low complexity" evidence="1">
    <location>
        <begin position="579"/>
        <end position="595"/>
    </location>
</feature>
<dbReference type="GO" id="GO:0043130">
    <property type="term" value="F:ubiquitin binding"/>
    <property type="evidence" value="ECO:0007669"/>
    <property type="project" value="InterPro"/>
</dbReference>
<dbReference type="PANTHER" id="PTHR21494:SF0">
    <property type="entry name" value="ACTIVATING SIGNAL COINTEGRATOR 1 COMPLEX SUBUNIT 2"/>
    <property type="match status" value="1"/>
</dbReference>
<evidence type="ECO:0000313" key="4">
    <source>
        <dbReference type="EMBL" id="RKP34072.1"/>
    </source>
</evidence>
<protein>
    <recommendedName>
        <fullName evidence="3">CUE domain-containing protein</fullName>
    </recommendedName>
</protein>
<accession>A0A4P9ZNF5</accession>
<reference evidence="5" key="1">
    <citation type="journal article" date="2018" name="Nat. Microbiol.">
        <title>Leveraging single-cell genomics to expand the fungal tree of life.</title>
        <authorList>
            <person name="Ahrendt S.R."/>
            <person name="Quandt C.A."/>
            <person name="Ciobanu D."/>
            <person name="Clum A."/>
            <person name="Salamov A."/>
            <person name="Andreopoulos B."/>
            <person name="Cheng J.F."/>
            <person name="Woyke T."/>
            <person name="Pelin A."/>
            <person name="Henrissat B."/>
            <person name="Reynolds N.K."/>
            <person name="Benny G.L."/>
            <person name="Smith M.E."/>
            <person name="James T.Y."/>
            <person name="Grigoriev I.V."/>
        </authorList>
    </citation>
    <scope>NUCLEOTIDE SEQUENCE [LARGE SCALE GENOMIC DNA]</scope>
    <source>
        <strain evidence="5">RSA 468</strain>
    </source>
</reference>
<dbReference type="InterPro" id="IPR052586">
    <property type="entry name" value="ASCC2"/>
</dbReference>
<evidence type="ECO:0000313" key="5">
    <source>
        <dbReference type="Proteomes" id="UP000268162"/>
    </source>
</evidence>
<feature type="domain" description="CUE" evidence="3">
    <location>
        <begin position="510"/>
        <end position="553"/>
    </location>
</feature>
<keyword evidence="2" id="KW-1133">Transmembrane helix</keyword>
<organism evidence="4 5">
    <name type="scientific">Dimargaris cristalligena</name>
    <dbReference type="NCBI Taxonomy" id="215637"/>
    <lineage>
        <taxon>Eukaryota</taxon>
        <taxon>Fungi</taxon>
        <taxon>Fungi incertae sedis</taxon>
        <taxon>Zoopagomycota</taxon>
        <taxon>Kickxellomycotina</taxon>
        <taxon>Dimargaritomycetes</taxon>
        <taxon>Dimargaritales</taxon>
        <taxon>Dimargaritaceae</taxon>
        <taxon>Dimargaris</taxon>
    </lineage>
</organism>
<dbReference type="InterPro" id="IPR009060">
    <property type="entry name" value="UBA-like_sf"/>
</dbReference>
<feature type="compositionally biased region" description="Acidic residues" evidence="1">
    <location>
        <begin position="596"/>
        <end position="607"/>
    </location>
</feature>
<proteinExistence type="predicted"/>
<dbReference type="InterPro" id="IPR003892">
    <property type="entry name" value="CUE"/>
</dbReference>
<sequence length="807" mass="89512">MVGKKQNNPLLPFRDLFKDTSPALVASWSKRLESVARRSPEELVVVLEAYLRSAKNDGLTANDRLALDGVPFLLEELAQYVVGYDLHLGDAESAAGWTSLLNLPTLNHSTWGHMSYYVLRIYSSLLGGVGSIGAGPRVSAQGQTQLGKLAHEMGWFNAGPLNHFGLVFSSRWADQFARPPTPVGSTSMPALKPFDIVQYIAVQCWVANRLLAHGFRVVGHEMVSNIDREIGAVMGALPDLTNPDSGQPMVESESESEWHKILAATAQAIRSLTRCMILLRANPRAAWIQFAEQETLLGLAQTAFYRLTEWTLRLDSSQQLNDLPTATRQTLERLLGVVLPWTLASLVYILIVLNGFPREPFLEAWVALWGGPSADPANLQVILDDLQTQFVEDTDFATGRMERLSRSLMALIEITQECQPTASTGHQPSLWILLNQRFQLYTWLLEVQRNNDSEAITYTLMFFDNQLEKAQAADVLDSQMNQLSVRDQLPRLSSDIIQALDLSQYMETKDLQMAIDAIRGVFPDLGDGFIWASLAVNGYKQEEVIMQLLEDRVPEVLANLERGITREEITTLLNNGGYAEPNPSASMAPAASTSDSGDESSDDDMDDPLLHRRNIFDNDEFDVFTHGQVADPNRVYRKAQDDPVQSTSTVTGGDDWLSAQRQDTDYKQRIIDRAIATLAEDDEHDDTYDDPIPQIYQTPLEGVESEPSDTEPTRVVPVGVAVVPAEDKGGVEGGVVQPVRELKMVNRRISRVRPDPQITDNDISARTFPHPNNSHVDLVTAFPVAQMRLASNIPITVDLCIPSVIGT</sequence>
<dbReference type="Proteomes" id="UP000268162">
    <property type="component" value="Unassembled WGS sequence"/>
</dbReference>
<keyword evidence="2" id="KW-0472">Membrane</keyword>
<evidence type="ECO:0000256" key="1">
    <source>
        <dbReference type="SAM" id="MobiDB-lite"/>
    </source>
</evidence>
<dbReference type="PROSITE" id="PS51140">
    <property type="entry name" value="CUE"/>
    <property type="match status" value="1"/>
</dbReference>